<evidence type="ECO:0000313" key="6">
    <source>
        <dbReference type="Proteomes" id="UP001207116"/>
    </source>
</evidence>
<dbReference type="SMART" id="SM00382">
    <property type="entry name" value="AAA"/>
    <property type="match status" value="1"/>
</dbReference>
<dbReference type="SUPFAM" id="SSF52540">
    <property type="entry name" value="P-loop containing nucleoside triphosphate hydrolases"/>
    <property type="match status" value="1"/>
</dbReference>
<keyword evidence="2" id="KW-0547">Nucleotide-binding</keyword>
<evidence type="ECO:0000256" key="1">
    <source>
        <dbReference type="ARBA" id="ARBA00022448"/>
    </source>
</evidence>
<proteinExistence type="predicted"/>
<organism evidence="5 6">
    <name type="scientific">Lentiprolixibacter aurantiacus</name>
    <dbReference type="NCBI Taxonomy" id="2993939"/>
    <lineage>
        <taxon>Bacteria</taxon>
        <taxon>Pseudomonadati</taxon>
        <taxon>Bacteroidota</taxon>
        <taxon>Flavobacteriia</taxon>
        <taxon>Flavobacteriales</taxon>
        <taxon>Flavobacteriaceae</taxon>
        <taxon>Lentiprolixibacter</taxon>
    </lineage>
</organism>
<dbReference type="PROSITE" id="PS50893">
    <property type="entry name" value="ABC_TRANSPORTER_2"/>
    <property type="match status" value="1"/>
</dbReference>
<dbReference type="AlphaFoldDB" id="A0AAE3MJ66"/>
<sequence>MLRLQQISFSYNTRPVLENISLEVQAGEHVALMGESGCGKSTLLKLIYGLISPGKGKIFWDDQEVKGPLYNLIPGEPFMKYLSQEFDLMPFTTVRENVAEFLSVFYPEERESRTTELLQLIELEGFGNTKVRYLSIGQQQRVALARVLAQKPQLLLLDEPFSHIDNFRKNSLRRKLFKYLEEEGITCITATHDYHDVLPFAQHAIVLRDAEVLVEGPIMDLYKHPRNLYVASLFGEANLLPIEVIKSYADTKRRIIVYAHEFRVSFSSGLPVTVNRSYPMGSYFLVEGTHEDGEIVYFNSNETLKPGRQVFLNISLETINQRLAP</sequence>
<dbReference type="PANTHER" id="PTHR42781:SF4">
    <property type="entry name" value="SPERMIDINE_PUTRESCINE IMPORT ATP-BINDING PROTEIN POTA"/>
    <property type="match status" value="1"/>
</dbReference>
<accession>A0AAE3MJ66</accession>
<dbReference type="GO" id="GO:0005524">
    <property type="term" value="F:ATP binding"/>
    <property type="evidence" value="ECO:0007669"/>
    <property type="project" value="UniProtKB-KW"/>
</dbReference>
<evidence type="ECO:0000256" key="2">
    <source>
        <dbReference type="ARBA" id="ARBA00022741"/>
    </source>
</evidence>
<dbReference type="PANTHER" id="PTHR42781">
    <property type="entry name" value="SPERMIDINE/PUTRESCINE IMPORT ATP-BINDING PROTEIN POTA"/>
    <property type="match status" value="1"/>
</dbReference>
<evidence type="ECO:0000313" key="5">
    <source>
        <dbReference type="EMBL" id="MCX2718414.1"/>
    </source>
</evidence>
<gene>
    <name evidence="5" type="ORF">OO016_02255</name>
</gene>
<name>A0AAE3MJ66_9FLAO</name>
<dbReference type="InterPro" id="IPR027417">
    <property type="entry name" value="P-loop_NTPase"/>
</dbReference>
<dbReference type="GO" id="GO:0016887">
    <property type="term" value="F:ATP hydrolysis activity"/>
    <property type="evidence" value="ECO:0007669"/>
    <property type="project" value="InterPro"/>
</dbReference>
<dbReference type="InterPro" id="IPR003439">
    <property type="entry name" value="ABC_transporter-like_ATP-bd"/>
</dbReference>
<evidence type="ECO:0000256" key="3">
    <source>
        <dbReference type="ARBA" id="ARBA00022840"/>
    </source>
</evidence>
<dbReference type="Proteomes" id="UP001207116">
    <property type="component" value="Unassembled WGS sequence"/>
</dbReference>
<keyword evidence="1" id="KW-0813">Transport</keyword>
<reference evidence="5" key="1">
    <citation type="submission" date="2022-11" db="EMBL/GenBank/DDBJ databases">
        <title>The characterization of three novel Bacteroidetes species and genomic analysis of their roles in tidal elemental geochemical cycles.</title>
        <authorList>
            <person name="Ma K.-J."/>
        </authorList>
    </citation>
    <scope>NUCLEOTIDE SEQUENCE</scope>
    <source>
        <strain evidence="5">M415</strain>
    </source>
</reference>
<dbReference type="InterPro" id="IPR050093">
    <property type="entry name" value="ABC_SmlMolc_Importer"/>
</dbReference>
<dbReference type="Pfam" id="PF00005">
    <property type="entry name" value="ABC_tran"/>
    <property type="match status" value="1"/>
</dbReference>
<comment type="caution">
    <text evidence="5">The sequence shown here is derived from an EMBL/GenBank/DDBJ whole genome shotgun (WGS) entry which is preliminary data.</text>
</comment>
<feature type="domain" description="ABC transporter" evidence="4">
    <location>
        <begin position="2"/>
        <end position="234"/>
    </location>
</feature>
<keyword evidence="6" id="KW-1185">Reference proteome</keyword>
<evidence type="ECO:0000259" key="4">
    <source>
        <dbReference type="PROSITE" id="PS50893"/>
    </source>
</evidence>
<keyword evidence="3 5" id="KW-0067">ATP-binding</keyword>
<dbReference type="EMBL" id="JAPFQP010000001">
    <property type="protein sequence ID" value="MCX2718414.1"/>
    <property type="molecule type" value="Genomic_DNA"/>
</dbReference>
<dbReference type="InterPro" id="IPR003593">
    <property type="entry name" value="AAA+_ATPase"/>
</dbReference>
<protein>
    <submittedName>
        <fullName evidence="5">ABC transporter ATP-binding protein</fullName>
    </submittedName>
</protein>
<dbReference type="Gene3D" id="3.40.50.300">
    <property type="entry name" value="P-loop containing nucleotide triphosphate hydrolases"/>
    <property type="match status" value="1"/>
</dbReference>